<dbReference type="Gene3D" id="3.40.50.1820">
    <property type="entry name" value="alpha/beta hydrolase"/>
    <property type="match status" value="1"/>
</dbReference>
<evidence type="ECO:0000259" key="3">
    <source>
        <dbReference type="Pfam" id="PF00561"/>
    </source>
</evidence>
<dbReference type="FunFam" id="3.40.50.1820:FF:000080">
    <property type="entry name" value="Alpha/beta hydrolase"/>
    <property type="match status" value="1"/>
</dbReference>
<dbReference type="Pfam" id="PF00561">
    <property type="entry name" value="Abhydrolase_1"/>
    <property type="match status" value="1"/>
</dbReference>
<dbReference type="InterPro" id="IPR050960">
    <property type="entry name" value="AB_hydrolase_4_sf"/>
</dbReference>
<dbReference type="KEGG" id="vta:A2944"/>
<dbReference type="Proteomes" id="UP000235828">
    <property type="component" value="Chromosome A"/>
</dbReference>
<accession>A0A2N8ZG81</accession>
<dbReference type="GO" id="GO:0047372">
    <property type="term" value="F:monoacylglycerol lipase activity"/>
    <property type="evidence" value="ECO:0007669"/>
    <property type="project" value="TreeGrafter"/>
</dbReference>
<dbReference type="PANTHER" id="PTHR10794">
    <property type="entry name" value="ABHYDROLASE DOMAIN-CONTAINING PROTEIN"/>
    <property type="match status" value="1"/>
</dbReference>
<sequence>MMTSFKAATGLRNPHLQTILPRVIRRKALFAPHNERLTLPDGDFVDLAWSLDTTSELAQNKPVFVLFHGLEGSFNSPYANGLMNAFAKQGWLSVMMHFRGCSGETNLKPRAYHSGEIEDARYFLTQLEQRFPQQKKVAVGISLGANMLVNYLAHYHLNPILDAATIVSAPLSLDSCAKRIEQGFSKVYRNYLLSSLKRNALKKLPLIQQVLPIEPEQIEQLKRLEEFDDLITSQLHGFDNAQHYYQQCSGIRCLDQISIPTRIIHSKDDPFMTEDVIPNFPLPEHINYHLLDHGGHVGFLTGSLIKPRFWLEETLPEYYEVLKARC</sequence>
<dbReference type="EMBL" id="LT960611">
    <property type="protein sequence ID" value="SON50910.1"/>
    <property type="molecule type" value="Genomic_DNA"/>
</dbReference>
<feature type="active site" description="Charge relay system" evidence="2">
    <location>
        <position position="296"/>
    </location>
</feature>
<feature type="active site" description="Charge relay system" evidence="2">
    <location>
        <position position="142"/>
    </location>
</feature>
<name>A0A2N8ZG81_9VIBR</name>
<evidence type="ECO:0000256" key="2">
    <source>
        <dbReference type="PIRSR" id="PIRSR005211-1"/>
    </source>
</evidence>
<dbReference type="AlphaFoldDB" id="A0A2N8ZG81"/>
<dbReference type="InterPro" id="IPR029058">
    <property type="entry name" value="AB_hydrolase_fold"/>
</dbReference>
<dbReference type="NCBIfam" id="NF008218">
    <property type="entry name" value="PRK10985.1"/>
    <property type="match status" value="1"/>
</dbReference>
<organism evidence="4 5">
    <name type="scientific">Vibrio tapetis subsp. tapetis</name>
    <dbReference type="NCBI Taxonomy" id="1671868"/>
    <lineage>
        <taxon>Bacteria</taxon>
        <taxon>Pseudomonadati</taxon>
        <taxon>Pseudomonadota</taxon>
        <taxon>Gammaproteobacteria</taxon>
        <taxon>Vibrionales</taxon>
        <taxon>Vibrionaceae</taxon>
        <taxon>Vibrio</taxon>
    </lineage>
</organism>
<dbReference type="InterPro" id="IPR012020">
    <property type="entry name" value="ABHD4"/>
</dbReference>
<dbReference type="PIRSF" id="PIRSF005211">
    <property type="entry name" value="Ab_hydro_YheT"/>
    <property type="match status" value="1"/>
</dbReference>
<dbReference type="PANTHER" id="PTHR10794:SF94">
    <property type="entry name" value="ESTERASE YHET-RELATED"/>
    <property type="match status" value="1"/>
</dbReference>
<feature type="domain" description="AB hydrolase-1" evidence="3">
    <location>
        <begin position="62"/>
        <end position="302"/>
    </location>
</feature>
<keyword evidence="5" id="KW-1185">Reference proteome</keyword>
<evidence type="ECO:0000313" key="4">
    <source>
        <dbReference type="EMBL" id="SON50910.1"/>
    </source>
</evidence>
<proteinExistence type="inferred from homology"/>
<comment type="similarity">
    <text evidence="1">Belongs to the AB hydrolase superfamily. AB hydrolase 4 family.</text>
</comment>
<protein>
    <submittedName>
        <fullName evidence="4">Putative hydrolase</fullName>
    </submittedName>
</protein>
<feature type="active site" description="Charge relay system" evidence="2">
    <location>
        <position position="269"/>
    </location>
</feature>
<gene>
    <name evidence="4" type="primary">yheT</name>
    <name evidence="4" type="ORF">VTAP4600_A2944</name>
</gene>
<evidence type="ECO:0000313" key="5">
    <source>
        <dbReference type="Proteomes" id="UP000235828"/>
    </source>
</evidence>
<reference evidence="4 5" key="1">
    <citation type="submission" date="2017-10" db="EMBL/GenBank/DDBJ databases">
        <authorList>
            <person name="Banno H."/>
            <person name="Chua N.-H."/>
        </authorList>
    </citation>
    <scope>NUCLEOTIDE SEQUENCE [LARGE SCALE GENOMIC DNA]</scope>
    <source>
        <strain evidence="4">Vibrio tapetis CECT4600</strain>
    </source>
</reference>
<dbReference type="SUPFAM" id="SSF53474">
    <property type="entry name" value="alpha/beta-Hydrolases"/>
    <property type="match status" value="1"/>
</dbReference>
<evidence type="ECO:0000256" key="1">
    <source>
        <dbReference type="ARBA" id="ARBA00010884"/>
    </source>
</evidence>
<keyword evidence="4" id="KW-0378">Hydrolase</keyword>
<dbReference type="GO" id="GO:0034338">
    <property type="term" value="F:short-chain carboxylesterase activity"/>
    <property type="evidence" value="ECO:0007669"/>
    <property type="project" value="TreeGrafter"/>
</dbReference>
<dbReference type="InterPro" id="IPR000073">
    <property type="entry name" value="AB_hydrolase_1"/>
</dbReference>